<dbReference type="AlphaFoldDB" id="A0A2N3PUR0"/>
<comment type="caution">
    <text evidence="5">The sequence shown here is derived from an EMBL/GenBank/DDBJ whole genome shotgun (WGS) entry which is preliminary data.</text>
</comment>
<dbReference type="PANTHER" id="PTHR22604">
    <property type="entry name" value="OXIDOREDUCTASES"/>
    <property type="match status" value="1"/>
</dbReference>
<dbReference type="PANTHER" id="PTHR22604:SF105">
    <property type="entry name" value="TRANS-1,2-DIHYDROBENZENE-1,2-DIOL DEHYDROGENASE"/>
    <property type="match status" value="1"/>
</dbReference>
<dbReference type="GO" id="GO:0000166">
    <property type="term" value="F:nucleotide binding"/>
    <property type="evidence" value="ECO:0007669"/>
    <property type="project" value="InterPro"/>
</dbReference>
<protein>
    <submittedName>
        <fullName evidence="5">Gfo/Idh/MocA family oxidoreductase</fullName>
    </submittedName>
</protein>
<evidence type="ECO:0000259" key="3">
    <source>
        <dbReference type="Pfam" id="PF01408"/>
    </source>
</evidence>
<evidence type="ECO:0000256" key="1">
    <source>
        <dbReference type="ARBA" id="ARBA00010928"/>
    </source>
</evidence>
<keyword evidence="2" id="KW-0560">Oxidoreductase</keyword>
<organism evidence="5 6">
    <name type="scientific">Telmatospirillum siberiense</name>
    <dbReference type="NCBI Taxonomy" id="382514"/>
    <lineage>
        <taxon>Bacteria</taxon>
        <taxon>Pseudomonadati</taxon>
        <taxon>Pseudomonadota</taxon>
        <taxon>Alphaproteobacteria</taxon>
        <taxon>Rhodospirillales</taxon>
        <taxon>Rhodospirillaceae</taxon>
        <taxon>Telmatospirillum</taxon>
    </lineage>
</organism>
<name>A0A2N3PUR0_9PROT</name>
<dbReference type="RefSeq" id="WP_101251164.1">
    <property type="nucleotide sequence ID" value="NZ_PIUM01000014.1"/>
</dbReference>
<dbReference type="GO" id="GO:0016491">
    <property type="term" value="F:oxidoreductase activity"/>
    <property type="evidence" value="ECO:0007669"/>
    <property type="project" value="UniProtKB-KW"/>
</dbReference>
<reference evidence="6" key="1">
    <citation type="submission" date="2017-12" db="EMBL/GenBank/DDBJ databases">
        <title>Draft genome sequence of Telmatospirillum siberiense 26-4b1T, an acidotolerant peatland alphaproteobacterium potentially involved in sulfur cycling.</title>
        <authorList>
            <person name="Hausmann B."/>
            <person name="Pjevac P."/>
            <person name="Schreck K."/>
            <person name="Herbold C.W."/>
            <person name="Daims H."/>
            <person name="Wagner M."/>
            <person name="Pester M."/>
            <person name="Loy A."/>
        </authorList>
    </citation>
    <scope>NUCLEOTIDE SEQUENCE [LARGE SCALE GENOMIC DNA]</scope>
    <source>
        <strain evidence="6">26-4b1</strain>
    </source>
</reference>
<dbReference type="Pfam" id="PF01408">
    <property type="entry name" value="GFO_IDH_MocA"/>
    <property type="match status" value="1"/>
</dbReference>
<keyword evidence="6" id="KW-1185">Reference proteome</keyword>
<evidence type="ECO:0000259" key="4">
    <source>
        <dbReference type="Pfam" id="PF22725"/>
    </source>
</evidence>
<dbReference type="InterPro" id="IPR036291">
    <property type="entry name" value="NAD(P)-bd_dom_sf"/>
</dbReference>
<feature type="domain" description="GFO/IDH/MocA-like oxidoreductase" evidence="4">
    <location>
        <begin position="135"/>
        <end position="246"/>
    </location>
</feature>
<evidence type="ECO:0000313" key="5">
    <source>
        <dbReference type="EMBL" id="PKU24133.1"/>
    </source>
</evidence>
<sequence>MAHRIRWGVMGCARIARMQVVPAIGRCANATLQAVASRDQGKLTEFRNLFGEFTAHSTYQALIDDPSVDAIYLPLPNSMHWEWAIKAMHKGKHVLCEKPLALNAGEAEKMVRTARECGVRLMEAFMYRYTDRTKKIVEVLDSGVLGEIRCINSTFRFFLDRENTIKENPELGGGALYDVGCYPLNLIGLVTREEPVSVVVECAKSHGVDVNLSAILRYPSGLIASLHCGLNAFGRISSEITGSKGLLLVPDTFLDNAGQIQLVTDKGTEMIVVAESDRYAAEITDFSTAILEKREPALSLDESLRNMRVLERLVAARDKIR</sequence>
<dbReference type="InterPro" id="IPR050984">
    <property type="entry name" value="Gfo/Idh/MocA_domain"/>
</dbReference>
<dbReference type="Gene3D" id="3.40.50.720">
    <property type="entry name" value="NAD(P)-binding Rossmann-like Domain"/>
    <property type="match status" value="1"/>
</dbReference>
<dbReference type="InterPro" id="IPR055170">
    <property type="entry name" value="GFO_IDH_MocA-like_dom"/>
</dbReference>
<evidence type="ECO:0000313" key="6">
    <source>
        <dbReference type="Proteomes" id="UP000233293"/>
    </source>
</evidence>
<proteinExistence type="inferred from homology"/>
<dbReference type="SUPFAM" id="SSF55347">
    <property type="entry name" value="Glyceraldehyde-3-phosphate dehydrogenase-like, C-terminal domain"/>
    <property type="match status" value="1"/>
</dbReference>
<dbReference type="Pfam" id="PF22725">
    <property type="entry name" value="GFO_IDH_MocA_C3"/>
    <property type="match status" value="1"/>
</dbReference>
<dbReference type="InterPro" id="IPR000683">
    <property type="entry name" value="Gfo/Idh/MocA-like_OxRdtase_N"/>
</dbReference>
<gene>
    <name evidence="5" type="ORF">CWS72_13560</name>
</gene>
<dbReference type="Gene3D" id="3.30.360.10">
    <property type="entry name" value="Dihydrodipicolinate Reductase, domain 2"/>
    <property type="match status" value="1"/>
</dbReference>
<dbReference type="SUPFAM" id="SSF51735">
    <property type="entry name" value="NAD(P)-binding Rossmann-fold domains"/>
    <property type="match status" value="1"/>
</dbReference>
<accession>A0A2N3PUR0</accession>
<comment type="similarity">
    <text evidence="1">Belongs to the Gfo/Idh/MocA family.</text>
</comment>
<dbReference type="EMBL" id="PIUM01000014">
    <property type="protein sequence ID" value="PKU24133.1"/>
    <property type="molecule type" value="Genomic_DNA"/>
</dbReference>
<feature type="domain" description="Gfo/Idh/MocA-like oxidoreductase N-terminal" evidence="3">
    <location>
        <begin position="5"/>
        <end position="124"/>
    </location>
</feature>
<dbReference type="Proteomes" id="UP000233293">
    <property type="component" value="Unassembled WGS sequence"/>
</dbReference>
<evidence type="ECO:0000256" key="2">
    <source>
        <dbReference type="ARBA" id="ARBA00023002"/>
    </source>
</evidence>
<dbReference type="OrthoDB" id="9801953at2"/>